<evidence type="ECO:0000256" key="6">
    <source>
        <dbReference type="ARBA" id="ARBA00022840"/>
    </source>
</evidence>
<dbReference type="SMART" id="SM00220">
    <property type="entry name" value="S_TKc"/>
    <property type="match status" value="1"/>
</dbReference>
<dbReference type="GO" id="GO:0005524">
    <property type="term" value="F:ATP binding"/>
    <property type="evidence" value="ECO:0007669"/>
    <property type="project" value="UniProtKB-KW"/>
</dbReference>
<dbReference type="InterPro" id="IPR050236">
    <property type="entry name" value="Ser_Thr_kinase_AGC"/>
</dbReference>
<dbReference type="GO" id="GO:0005737">
    <property type="term" value="C:cytoplasm"/>
    <property type="evidence" value="ECO:0007669"/>
    <property type="project" value="TreeGrafter"/>
</dbReference>
<comment type="catalytic activity">
    <reaction evidence="7">
        <text>L-threonyl-[protein] + ATP = O-phospho-L-threonyl-[protein] + ADP + H(+)</text>
        <dbReference type="Rhea" id="RHEA:46608"/>
        <dbReference type="Rhea" id="RHEA-COMP:11060"/>
        <dbReference type="Rhea" id="RHEA-COMP:11605"/>
        <dbReference type="ChEBI" id="CHEBI:15378"/>
        <dbReference type="ChEBI" id="CHEBI:30013"/>
        <dbReference type="ChEBI" id="CHEBI:30616"/>
        <dbReference type="ChEBI" id="CHEBI:61977"/>
        <dbReference type="ChEBI" id="CHEBI:456216"/>
        <dbReference type="EC" id="2.7.11.1"/>
    </reaction>
</comment>
<dbReference type="Gene3D" id="3.30.200.20">
    <property type="entry name" value="Phosphorylase Kinase, domain 1"/>
    <property type="match status" value="2"/>
</dbReference>
<dbReference type="PANTHER" id="PTHR24356">
    <property type="entry name" value="SERINE/THREONINE-PROTEIN KINASE"/>
    <property type="match status" value="1"/>
</dbReference>
<keyword evidence="12" id="KW-1185">Reference proteome</keyword>
<feature type="region of interest" description="Disordered" evidence="9">
    <location>
        <begin position="480"/>
        <end position="508"/>
    </location>
</feature>
<feature type="region of interest" description="Disordered" evidence="9">
    <location>
        <begin position="114"/>
        <end position="143"/>
    </location>
</feature>
<dbReference type="Proteomes" id="UP001153365">
    <property type="component" value="Unassembled WGS sequence"/>
</dbReference>
<dbReference type="Gene3D" id="1.10.510.10">
    <property type="entry name" value="Transferase(Phosphotransferase) domain 1"/>
    <property type="match status" value="2"/>
</dbReference>
<accession>A0AAV0BRC0</accession>
<dbReference type="PANTHER" id="PTHR24356:SF1">
    <property type="entry name" value="SERINE_THREONINE-PROTEIN KINASE GREATWALL"/>
    <property type="match status" value="1"/>
</dbReference>
<comment type="caution">
    <text evidence="11">The sequence shown here is derived from an EMBL/GenBank/DDBJ whole genome shotgun (WGS) entry which is preliminary data.</text>
</comment>
<keyword evidence="6" id="KW-0067">ATP-binding</keyword>
<evidence type="ECO:0000256" key="4">
    <source>
        <dbReference type="ARBA" id="ARBA00022741"/>
    </source>
</evidence>
<dbReference type="EMBL" id="CALTRL010006031">
    <property type="protein sequence ID" value="CAH7688916.1"/>
    <property type="molecule type" value="Genomic_DNA"/>
</dbReference>
<keyword evidence="2" id="KW-0723">Serine/threonine-protein kinase</keyword>
<dbReference type="SUPFAM" id="SSF56112">
    <property type="entry name" value="Protein kinase-like (PK-like)"/>
    <property type="match status" value="1"/>
</dbReference>
<dbReference type="InterPro" id="IPR011009">
    <property type="entry name" value="Kinase-like_dom_sf"/>
</dbReference>
<dbReference type="Pfam" id="PF00069">
    <property type="entry name" value="Pkinase"/>
    <property type="match status" value="1"/>
</dbReference>
<evidence type="ECO:0000256" key="5">
    <source>
        <dbReference type="ARBA" id="ARBA00022777"/>
    </source>
</evidence>
<dbReference type="EC" id="2.7.11.1" evidence="1"/>
<organism evidence="11 12">
    <name type="scientific">Phakopsora pachyrhizi</name>
    <name type="common">Asian soybean rust disease fungus</name>
    <dbReference type="NCBI Taxonomy" id="170000"/>
    <lineage>
        <taxon>Eukaryota</taxon>
        <taxon>Fungi</taxon>
        <taxon>Dikarya</taxon>
        <taxon>Basidiomycota</taxon>
        <taxon>Pucciniomycotina</taxon>
        <taxon>Pucciniomycetes</taxon>
        <taxon>Pucciniales</taxon>
        <taxon>Phakopsoraceae</taxon>
        <taxon>Phakopsora</taxon>
    </lineage>
</organism>
<evidence type="ECO:0000256" key="2">
    <source>
        <dbReference type="ARBA" id="ARBA00022527"/>
    </source>
</evidence>
<dbReference type="GO" id="GO:0005634">
    <property type="term" value="C:nucleus"/>
    <property type="evidence" value="ECO:0007669"/>
    <property type="project" value="TreeGrafter"/>
</dbReference>
<feature type="domain" description="Protein kinase" evidence="10">
    <location>
        <begin position="155"/>
        <end position="475"/>
    </location>
</feature>
<evidence type="ECO:0000256" key="7">
    <source>
        <dbReference type="ARBA" id="ARBA00047899"/>
    </source>
</evidence>
<dbReference type="GO" id="GO:0004674">
    <property type="term" value="F:protein serine/threonine kinase activity"/>
    <property type="evidence" value="ECO:0007669"/>
    <property type="project" value="UniProtKB-KW"/>
</dbReference>
<keyword evidence="5 11" id="KW-0418">Kinase</keyword>
<evidence type="ECO:0000256" key="9">
    <source>
        <dbReference type="SAM" id="MobiDB-lite"/>
    </source>
</evidence>
<evidence type="ECO:0000256" key="8">
    <source>
        <dbReference type="ARBA" id="ARBA00048679"/>
    </source>
</evidence>
<keyword evidence="3" id="KW-0808">Transferase</keyword>
<evidence type="ECO:0000259" key="10">
    <source>
        <dbReference type="PROSITE" id="PS50011"/>
    </source>
</evidence>
<dbReference type="GO" id="GO:0035556">
    <property type="term" value="P:intracellular signal transduction"/>
    <property type="evidence" value="ECO:0007669"/>
    <property type="project" value="TreeGrafter"/>
</dbReference>
<evidence type="ECO:0000256" key="1">
    <source>
        <dbReference type="ARBA" id="ARBA00012513"/>
    </source>
</evidence>
<comment type="catalytic activity">
    <reaction evidence="8">
        <text>L-seryl-[protein] + ATP = O-phospho-L-seryl-[protein] + ADP + H(+)</text>
        <dbReference type="Rhea" id="RHEA:17989"/>
        <dbReference type="Rhea" id="RHEA-COMP:9863"/>
        <dbReference type="Rhea" id="RHEA-COMP:11604"/>
        <dbReference type="ChEBI" id="CHEBI:15378"/>
        <dbReference type="ChEBI" id="CHEBI:29999"/>
        <dbReference type="ChEBI" id="CHEBI:30616"/>
        <dbReference type="ChEBI" id="CHEBI:83421"/>
        <dbReference type="ChEBI" id="CHEBI:456216"/>
        <dbReference type="EC" id="2.7.11.1"/>
    </reaction>
</comment>
<sequence>MLDESLNHLDRFQDVAKLCRRVVRASSSTNHSRTSAGWPSSSSFTTSDHPALGLSPLAFLESLARNVLNAAHGKCSAVNQMRNTILYAERIMMELEAKAQHLLRFPGTNRSPIHSPDIPEEFYQPRSAPQKASQNLLNAPSVPRQRTPLQLSRLLLNQVDNRRGSSHLIQDSSLMAAPTPISPRIPSAIPGKSKSAASIKDFDMLKPISKGAFGQIMNVKSEQKILMNQSDSDFVVNLFNTFSSRDHLYLVMEYLNCGNCAALVKALGNLPEEWTRNYIAEVVMGLEYLHSTGVVHRAKASDAGHKHFVGTPHYLAPKSIIGMDDDISPEAIDFMDKLMCADPMKLLGANGAAEVKTHPFLAGINWENLFKSKASFVPSVTDPESTDYFDPRCATQVFHDDDNPPPLPNTATTTTTVSELANEGAKCKLRGGQNHKRLRFPQHMSLSRKLIGSTVPTDSSNSWSALSSSRPHQMLNHVHGRRPSKQFSRTFGQNTLDDPTPRNSMPSRTGKVTELVLDEAVFSISELEKLLKVEFKTVAPNALADQQKITNRTAAAMSSLRVIQPHILAVLTARKKVENEMNKMLMEGLVLLD</sequence>
<dbReference type="AlphaFoldDB" id="A0AAV0BRC0"/>
<gene>
    <name evidence="11" type="ORF">PPACK8108_LOCUS23958</name>
</gene>
<evidence type="ECO:0000256" key="3">
    <source>
        <dbReference type="ARBA" id="ARBA00022679"/>
    </source>
</evidence>
<dbReference type="PROSITE" id="PS50011">
    <property type="entry name" value="PROTEIN_KINASE_DOM"/>
    <property type="match status" value="1"/>
</dbReference>
<keyword evidence="4" id="KW-0547">Nucleotide-binding</keyword>
<name>A0AAV0BRC0_PHAPC</name>
<feature type="compositionally biased region" description="Polar residues" evidence="9">
    <location>
        <begin position="485"/>
        <end position="507"/>
    </location>
</feature>
<protein>
    <recommendedName>
        <fullName evidence="1">non-specific serine/threonine protein kinase</fullName>
        <ecNumber evidence="1">2.7.11.1</ecNumber>
    </recommendedName>
</protein>
<evidence type="ECO:0000313" key="11">
    <source>
        <dbReference type="EMBL" id="CAH7688916.1"/>
    </source>
</evidence>
<proteinExistence type="predicted"/>
<evidence type="ECO:0000313" key="12">
    <source>
        <dbReference type="Proteomes" id="UP001153365"/>
    </source>
</evidence>
<reference evidence="11" key="1">
    <citation type="submission" date="2022-06" db="EMBL/GenBank/DDBJ databases">
        <authorList>
            <consortium name="SYNGENTA / RWTH Aachen University"/>
        </authorList>
    </citation>
    <scope>NUCLEOTIDE SEQUENCE</scope>
</reference>
<dbReference type="InterPro" id="IPR000719">
    <property type="entry name" value="Prot_kinase_dom"/>
</dbReference>